<dbReference type="Proteomes" id="UP001280121">
    <property type="component" value="Unassembled WGS sequence"/>
</dbReference>
<dbReference type="EMBL" id="JANJYI010000006">
    <property type="protein sequence ID" value="KAK2647065.1"/>
    <property type="molecule type" value="Genomic_DNA"/>
</dbReference>
<dbReference type="SUPFAM" id="SSF52374">
    <property type="entry name" value="Nucleotidylyl transferase"/>
    <property type="match status" value="1"/>
</dbReference>
<evidence type="ECO:0000313" key="13">
    <source>
        <dbReference type="Proteomes" id="UP001280121"/>
    </source>
</evidence>
<comment type="caution">
    <text evidence="12">The sequence shown here is derived from an EMBL/GenBank/DDBJ whole genome shotgun (WGS) entry which is preliminary data.</text>
</comment>
<evidence type="ECO:0000256" key="4">
    <source>
        <dbReference type="ARBA" id="ARBA00022598"/>
    </source>
</evidence>
<dbReference type="InterPro" id="IPR014729">
    <property type="entry name" value="Rossmann-like_a/b/a_fold"/>
</dbReference>
<organism evidence="12 13">
    <name type="scientific">Dipteronia dyeriana</name>
    <dbReference type="NCBI Taxonomy" id="168575"/>
    <lineage>
        <taxon>Eukaryota</taxon>
        <taxon>Viridiplantae</taxon>
        <taxon>Streptophyta</taxon>
        <taxon>Embryophyta</taxon>
        <taxon>Tracheophyta</taxon>
        <taxon>Spermatophyta</taxon>
        <taxon>Magnoliopsida</taxon>
        <taxon>eudicotyledons</taxon>
        <taxon>Gunneridae</taxon>
        <taxon>Pentapetalae</taxon>
        <taxon>rosids</taxon>
        <taxon>malvids</taxon>
        <taxon>Sapindales</taxon>
        <taxon>Sapindaceae</taxon>
        <taxon>Hippocastanoideae</taxon>
        <taxon>Acereae</taxon>
        <taxon>Dipteronia</taxon>
    </lineage>
</organism>
<name>A0AAD9U461_9ROSI</name>
<evidence type="ECO:0000256" key="1">
    <source>
        <dbReference type="ARBA" id="ARBA00002025"/>
    </source>
</evidence>
<sequence>MNSLSLQASPQVSLCAAQRTLVKTSDRIGDICEDDPGGEVSDCGSVGEECIQEDELLNLLTKKPEPIFYDRFEPTGRMHIAQGVMKTTSVNKSYKMTSAGCKVKIWVEDWFALQCNKMGGDLKKIQAVGRYLIETWKAAGMNLNGVEFIWSSEEIFFPASEYWPLVMDIARSTDLPLITSNEQDELSAASIIYPCMQCAEIFFLKSIVNLKIKKAYCPSKIVQGNPCLEYIKFIIFPRFSEFKVERSAANGGDKTYTSHEELIAVYAEEKLHPADLKPALSKALNKILQIIAFSYLHESVREQLLYIAQPYPTLSCCHIS</sequence>
<accession>A0AAD9U461</accession>
<keyword evidence="5 11" id="KW-0547">Nucleotide-binding</keyword>
<keyword evidence="13" id="KW-1185">Reference proteome</keyword>
<dbReference type="GO" id="GO:0006437">
    <property type="term" value="P:tyrosyl-tRNA aminoacylation"/>
    <property type="evidence" value="ECO:0007669"/>
    <property type="project" value="TreeGrafter"/>
</dbReference>
<keyword evidence="4 11" id="KW-0436">Ligase</keyword>
<evidence type="ECO:0000256" key="2">
    <source>
        <dbReference type="ARBA" id="ARBA00005594"/>
    </source>
</evidence>
<reference evidence="12" key="1">
    <citation type="journal article" date="2023" name="Plant J.">
        <title>Genome sequences and population genomics provide insights into the demographic history, inbreeding, and mutation load of two 'living fossil' tree species of Dipteronia.</title>
        <authorList>
            <person name="Feng Y."/>
            <person name="Comes H.P."/>
            <person name="Chen J."/>
            <person name="Zhu S."/>
            <person name="Lu R."/>
            <person name="Zhang X."/>
            <person name="Li P."/>
            <person name="Qiu J."/>
            <person name="Olsen K.M."/>
            <person name="Qiu Y."/>
        </authorList>
    </citation>
    <scope>NUCLEOTIDE SEQUENCE</scope>
    <source>
        <strain evidence="12">KIB01</strain>
    </source>
</reference>
<evidence type="ECO:0000256" key="7">
    <source>
        <dbReference type="ARBA" id="ARBA00022917"/>
    </source>
</evidence>
<evidence type="ECO:0000256" key="6">
    <source>
        <dbReference type="ARBA" id="ARBA00022840"/>
    </source>
</evidence>
<protein>
    <recommendedName>
        <fullName evidence="3">tyrosine--tRNA ligase</fullName>
        <ecNumber evidence="3">6.1.1.1</ecNumber>
    </recommendedName>
    <alternativeName>
        <fullName evidence="9">Tyrosyl-tRNA synthetase</fullName>
    </alternativeName>
</protein>
<dbReference type="InterPro" id="IPR002305">
    <property type="entry name" value="aa-tRNA-synth_Ic"/>
</dbReference>
<evidence type="ECO:0000256" key="11">
    <source>
        <dbReference type="RuleBase" id="RU363036"/>
    </source>
</evidence>
<dbReference type="GO" id="GO:0004831">
    <property type="term" value="F:tyrosine-tRNA ligase activity"/>
    <property type="evidence" value="ECO:0007669"/>
    <property type="project" value="UniProtKB-EC"/>
</dbReference>
<dbReference type="Gene3D" id="3.40.50.620">
    <property type="entry name" value="HUPs"/>
    <property type="match status" value="1"/>
</dbReference>
<comment type="similarity">
    <text evidence="2 11">Belongs to the class-I aminoacyl-tRNA synthetase family.</text>
</comment>
<dbReference type="InterPro" id="IPR050489">
    <property type="entry name" value="Tyr-tRNA_synthase"/>
</dbReference>
<dbReference type="Pfam" id="PF00579">
    <property type="entry name" value="tRNA-synt_1b"/>
    <property type="match status" value="2"/>
</dbReference>
<dbReference type="AlphaFoldDB" id="A0AAD9U461"/>
<dbReference type="PANTHER" id="PTHR46264">
    <property type="entry name" value="TYROSINE-TRNA LIGASE"/>
    <property type="match status" value="1"/>
</dbReference>
<dbReference type="GO" id="GO:0005524">
    <property type="term" value="F:ATP binding"/>
    <property type="evidence" value="ECO:0007669"/>
    <property type="project" value="UniProtKB-KW"/>
</dbReference>
<keyword evidence="7 11" id="KW-0648">Protein biosynthesis</keyword>
<evidence type="ECO:0000256" key="10">
    <source>
        <dbReference type="ARBA" id="ARBA00048248"/>
    </source>
</evidence>
<comment type="catalytic activity">
    <reaction evidence="10">
        <text>tRNA(Tyr) + L-tyrosine + ATP = L-tyrosyl-tRNA(Tyr) + AMP + diphosphate + H(+)</text>
        <dbReference type="Rhea" id="RHEA:10220"/>
        <dbReference type="Rhea" id="RHEA-COMP:9706"/>
        <dbReference type="Rhea" id="RHEA-COMP:9707"/>
        <dbReference type="ChEBI" id="CHEBI:15378"/>
        <dbReference type="ChEBI" id="CHEBI:30616"/>
        <dbReference type="ChEBI" id="CHEBI:33019"/>
        <dbReference type="ChEBI" id="CHEBI:58315"/>
        <dbReference type="ChEBI" id="CHEBI:78442"/>
        <dbReference type="ChEBI" id="CHEBI:78536"/>
        <dbReference type="ChEBI" id="CHEBI:456215"/>
        <dbReference type="EC" id="6.1.1.1"/>
    </reaction>
</comment>
<dbReference type="EC" id="6.1.1.1" evidence="3"/>
<gene>
    <name evidence="12" type="ORF">Ddye_022260</name>
</gene>
<dbReference type="Gene3D" id="1.10.240.10">
    <property type="entry name" value="Tyrosyl-Transfer RNA Synthetase"/>
    <property type="match status" value="1"/>
</dbReference>
<proteinExistence type="inferred from homology"/>
<comment type="function">
    <text evidence="1">Catalyzes the attachment of tyrosine to tRNA(Tyr) in a two-step reaction: tyrosine is first activated by ATP to form Tyr-AMP and then transferred to the acceptor end of tRNA(Tyr).</text>
</comment>
<evidence type="ECO:0000313" key="12">
    <source>
        <dbReference type="EMBL" id="KAK2647065.1"/>
    </source>
</evidence>
<evidence type="ECO:0000256" key="3">
    <source>
        <dbReference type="ARBA" id="ARBA00013160"/>
    </source>
</evidence>
<dbReference type="PANTHER" id="PTHR46264:SF4">
    <property type="entry name" value="TYROSINE--TRNA LIGASE, CYTOPLASMIC"/>
    <property type="match status" value="1"/>
</dbReference>
<dbReference type="FunFam" id="3.40.50.620:FF:000085">
    <property type="entry name" value="Tyrosine--tRNA ligase 1 cytoplasmic"/>
    <property type="match status" value="1"/>
</dbReference>
<evidence type="ECO:0000256" key="9">
    <source>
        <dbReference type="ARBA" id="ARBA00033323"/>
    </source>
</evidence>
<evidence type="ECO:0000256" key="8">
    <source>
        <dbReference type="ARBA" id="ARBA00023146"/>
    </source>
</evidence>
<keyword evidence="8 11" id="KW-0030">Aminoacyl-tRNA synthetase</keyword>
<evidence type="ECO:0000256" key="5">
    <source>
        <dbReference type="ARBA" id="ARBA00022741"/>
    </source>
</evidence>
<dbReference type="GO" id="GO:0005737">
    <property type="term" value="C:cytoplasm"/>
    <property type="evidence" value="ECO:0007669"/>
    <property type="project" value="TreeGrafter"/>
</dbReference>
<keyword evidence="6 11" id="KW-0067">ATP-binding</keyword>